<protein>
    <recommendedName>
        <fullName evidence="5">Zn(2)-C6 fungal-type domain-containing protein</fullName>
    </recommendedName>
</protein>
<dbReference type="GO" id="GO:0008270">
    <property type="term" value="F:zinc ion binding"/>
    <property type="evidence" value="ECO:0007669"/>
    <property type="project" value="InterPro"/>
</dbReference>
<keyword evidence="7" id="KW-1185">Reference proteome</keyword>
<dbReference type="Proteomes" id="UP001182556">
    <property type="component" value="Unassembled WGS sequence"/>
</dbReference>
<organism evidence="6 7">
    <name type="scientific">Papiliotrema laurentii</name>
    <name type="common">Cryptococcus laurentii</name>
    <dbReference type="NCBI Taxonomy" id="5418"/>
    <lineage>
        <taxon>Eukaryota</taxon>
        <taxon>Fungi</taxon>
        <taxon>Dikarya</taxon>
        <taxon>Basidiomycota</taxon>
        <taxon>Agaricomycotina</taxon>
        <taxon>Tremellomycetes</taxon>
        <taxon>Tremellales</taxon>
        <taxon>Rhynchogastremaceae</taxon>
        <taxon>Papiliotrema</taxon>
    </lineage>
</organism>
<dbReference type="InterPro" id="IPR050987">
    <property type="entry name" value="AtrR-like"/>
</dbReference>
<evidence type="ECO:0000313" key="6">
    <source>
        <dbReference type="EMBL" id="KAK1926884.1"/>
    </source>
</evidence>
<dbReference type="InterPro" id="IPR001138">
    <property type="entry name" value="Zn2Cys6_DnaBD"/>
</dbReference>
<dbReference type="AlphaFoldDB" id="A0AAD9FVB6"/>
<sequence length="505" mass="56783">MSPSTASSSTAPLKRRSKACESCRVRRTKCSGEVPCTACVSNGISATCQIRAKARPSRALPEKIKKPSYSINSLGTIDVNLAIWCISHPDIPLESLAFRDHDRLELLSAFAPPIPQDKRFEDDLMATFLDRVEFHDLEYADKPQLVALYTRYRALPRSLTEDQLALVYAALCTARALQIQAHPEDCPTEDVTYYAMACEQIRKWNRPSNYACWALFCLTPYVQAYGGASDSRRLLEQMARNIRDLGIHRKATATLYGSGDMVDVLLSACAYLDIFTAGLLGLPPALPFNEIDVRPILLESVFPPCMCRAVYLEAQLLEDQANPSIDTTSREYISEREAEWNEEVRLLRLGVRDVPNVRVLWADLRYNWMRILLYAPLFPASCPQIARTISQVLHVYAEVDELGQYTACWPQLRQLSAVAHLLILVSDKGELHKKEATKLWDMLFDFLDRDSHAVEMTAALRRAAIALGIEPRPHQSVVNLVGPIDGQFPFDFDPLSWFTIGDGDA</sequence>
<dbReference type="EMBL" id="JAODAN010000001">
    <property type="protein sequence ID" value="KAK1926884.1"/>
    <property type="molecule type" value="Genomic_DNA"/>
</dbReference>
<keyword evidence="4" id="KW-0539">Nucleus</keyword>
<dbReference type="PANTHER" id="PTHR46910">
    <property type="entry name" value="TRANSCRIPTION FACTOR PDR1"/>
    <property type="match status" value="1"/>
</dbReference>
<evidence type="ECO:0000256" key="4">
    <source>
        <dbReference type="ARBA" id="ARBA00023242"/>
    </source>
</evidence>
<comment type="subcellular location">
    <subcellularLocation>
        <location evidence="1">Nucleus</location>
    </subcellularLocation>
</comment>
<dbReference type="PROSITE" id="PS50048">
    <property type="entry name" value="ZN2_CY6_FUNGAL_2"/>
    <property type="match status" value="1"/>
</dbReference>
<evidence type="ECO:0000256" key="2">
    <source>
        <dbReference type="ARBA" id="ARBA00022723"/>
    </source>
</evidence>
<keyword evidence="3" id="KW-0238">DNA-binding</keyword>
<evidence type="ECO:0000259" key="5">
    <source>
        <dbReference type="PROSITE" id="PS50048"/>
    </source>
</evidence>
<dbReference type="GO" id="GO:0000981">
    <property type="term" value="F:DNA-binding transcription factor activity, RNA polymerase II-specific"/>
    <property type="evidence" value="ECO:0007669"/>
    <property type="project" value="InterPro"/>
</dbReference>
<dbReference type="SMART" id="SM00066">
    <property type="entry name" value="GAL4"/>
    <property type="match status" value="1"/>
</dbReference>
<dbReference type="InterPro" id="IPR036864">
    <property type="entry name" value="Zn2-C6_fun-type_DNA-bd_sf"/>
</dbReference>
<dbReference type="Gene3D" id="4.10.240.10">
    <property type="entry name" value="Zn(2)-C6 fungal-type DNA-binding domain"/>
    <property type="match status" value="1"/>
</dbReference>
<evidence type="ECO:0000256" key="3">
    <source>
        <dbReference type="ARBA" id="ARBA00023125"/>
    </source>
</evidence>
<reference evidence="6" key="1">
    <citation type="submission" date="2023-02" db="EMBL/GenBank/DDBJ databases">
        <title>Identification and recombinant expression of a fungal hydrolase from Papiliotrema laurentii that hydrolyzes apple cutin and clears colloidal polyester polyurethane.</title>
        <authorList>
            <consortium name="DOE Joint Genome Institute"/>
            <person name="Roman V.A."/>
            <person name="Bojanowski C."/>
            <person name="Crable B.R."/>
            <person name="Wagner D.N."/>
            <person name="Hung C.S."/>
            <person name="Nadeau L.J."/>
            <person name="Schratz L."/>
            <person name="Haridas S."/>
            <person name="Pangilinan J."/>
            <person name="Lipzen A."/>
            <person name="Na H."/>
            <person name="Yan M."/>
            <person name="Ng V."/>
            <person name="Grigoriev I.V."/>
            <person name="Spatafora J.W."/>
            <person name="Barlow D."/>
            <person name="Biffinger J."/>
            <person name="Kelley-Loughnane N."/>
            <person name="Varaljay V.A."/>
            <person name="Crookes-Goodson W.J."/>
        </authorList>
    </citation>
    <scope>NUCLEOTIDE SEQUENCE</scope>
    <source>
        <strain evidence="6">5307AH</strain>
    </source>
</reference>
<evidence type="ECO:0000313" key="7">
    <source>
        <dbReference type="Proteomes" id="UP001182556"/>
    </source>
</evidence>
<dbReference type="PROSITE" id="PS00463">
    <property type="entry name" value="ZN2_CY6_FUNGAL_1"/>
    <property type="match status" value="1"/>
</dbReference>
<comment type="caution">
    <text evidence="6">The sequence shown here is derived from an EMBL/GenBank/DDBJ whole genome shotgun (WGS) entry which is preliminary data.</text>
</comment>
<dbReference type="CDD" id="cd00067">
    <property type="entry name" value="GAL4"/>
    <property type="match status" value="1"/>
</dbReference>
<proteinExistence type="predicted"/>
<accession>A0AAD9FVB6</accession>
<name>A0AAD9FVB6_PAPLA</name>
<keyword evidence="2" id="KW-0479">Metal-binding</keyword>
<gene>
    <name evidence="6" type="ORF">DB88DRAFT_475919</name>
</gene>
<feature type="domain" description="Zn(2)-C6 fungal-type" evidence="5">
    <location>
        <begin position="19"/>
        <end position="50"/>
    </location>
</feature>
<dbReference type="PANTHER" id="PTHR46910:SF3">
    <property type="entry name" value="HALOTOLERANCE PROTEIN 9-RELATED"/>
    <property type="match status" value="1"/>
</dbReference>
<dbReference type="Pfam" id="PF00172">
    <property type="entry name" value="Zn_clus"/>
    <property type="match status" value="1"/>
</dbReference>
<dbReference type="GO" id="GO:0003677">
    <property type="term" value="F:DNA binding"/>
    <property type="evidence" value="ECO:0007669"/>
    <property type="project" value="UniProtKB-KW"/>
</dbReference>
<dbReference type="GO" id="GO:0005634">
    <property type="term" value="C:nucleus"/>
    <property type="evidence" value="ECO:0007669"/>
    <property type="project" value="UniProtKB-SubCell"/>
</dbReference>
<evidence type="ECO:0000256" key="1">
    <source>
        <dbReference type="ARBA" id="ARBA00004123"/>
    </source>
</evidence>
<dbReference type="SUPFAM" id="SSF57701">
    <property type="entry name" value="Zn2/Cys6 DNA-binding domain"/>
    <property type="match status" value="1"/>
</dbReference>
<dbReference type="CDD" id="cd12148">
    <property type="entry name" value="fungal_TF_MHR"/>
    <property type="match status" value="1"/>
</dbReference>